<keyword evidence="2" id="KW-1015">Disulfide bond</keyword>
<dbReference type="PANTHER" id="PTHR16423">
    <property type="entry name" value="TREM-LIKE TRANSCRIPT PROTEIN"/>
    <property type="match status" value="1"/>
</dbReference>
<dbReference type="VEuPathDB" id="HostDB:GeneID_118660654"/>
<protein>
    <submittedName>
        <fullName evidence="8">Triggering receptor expressed on myeloid cells like 1</fullName>
    </submittedName>
</protein>
<dbReference type="InterPro" id="IPR013783">
    <property type="entry name" value="Ig-like_fold"/>
</dbReference>
<keyword evidence="5" id="KW-0812">Transmembrane</keyword>
<dbReference type="InterPro" id="IPR013106">
    <property type="entry name" value="Ig_V-set"/>
</dbReference>
<feature type="transmembrane region" description="Helical" evidence="5">
    <location>
        <begin position="179"/>
        <end position="201"/>
    </location>
</feature>
<keyword evidence="9" id="KW-1185">Reference proteome</keyword>
<dbReference type="Pfam" id="PF07686">
    <property type="entry name" value="V-set"/>
    <property type="match status" value="1"/>
</dbReference>
<comment type="caution">
    <text evidence="8">The sequence shown here is derived from an EMBL/GenBank/DDBJ whole genome shotgun (WGS) entry which is preliminary data.</text>
</comment>
<accession>A0A7J7WY73</accession>
<feature type="compositionally biased region" description="Polar residues" evidence="4">
    <location>
        <begin position="213"/>
        <end position="228"/>
    </location>
</feature>
<dbReference type="GO" id="GO:0009986">
    <property type="term" value="C:cell surface"/>
    <property type="evidence" value="ECO:0007669"/>
    <property type="project" value="TreeGrafter"/>
</dbReference>
<dbReference type="Proteomes" id="UP000527355">
    <property type="component" value="Unassembled WGS sequence"/>
</dbReference>
<feature type="signal peptide" evidence="6">
    <location>
        <begin position="1"/>
        <end position="19"/>
    </location>
</feature>
<feature type="compositionally biased region" description="Pro residues" evidence="4">
    <location>
        <begin position="269"/>
        <end position="284"/>
    </location>
</feature>
<keyword evidence="8" id="KW-0675">Receptor</keyword>
<evidence type="ECO:0000259" key="7">
    <source>
        <dbReference type="PROSITE" id="PS50835"/>
    </source>
</evidence>
<dbReference type="InterPro" id="IPR007110">
    <property type="entry name" value="Ig-like_dom"/>
</dbReference>
<sequence length="325" mass="34306">MGPNLLLLLLLGLAGQGSAGSLPEELQARVGSSIQVHCHYRPQDGRARKVWCRFLPEGCQPLVSSAVDRRAPGHSRTFLTDMGSGLLQVEMTSLREEDAGEYGCVVETATGSQTVHRVALEVLPAAPDLAEEEEEEEEAELYKVGSETDAPSSDPLGSASPLEPSPHEKRYRRNPGIPFIWGSVLLLSLLVVAVALLAVVARRKGNRRGVPGQSHSSRGPGTALSSVVHTDDSGLAADVPSDVPYVRLDSPPSFDSTTYSNLSLEPPSRKPPAPAPSSSPPLPPKVLSCSKPVTYATVIFPGGDRGGGPSREPARDPPQGQAPPS</sequence>
<proteinExistence type="predicted"/>
<feature type="region of interest" description="Disordered" evidence="4">
    <location>
        <begin position="205"/>
        <end position="325"/>
    </location>
</feature>
<gene>
    <name evidence="8" type="ORF">mMyoMyo1_019712</name>
</gene>
<dbReference type="AlphaFoldDB" id="A0A7J7WY73"/>
<feature type="domain" description="Ig-like" evidence="7">
    <location>
        <begin position="3"/>
        <end position="116"/>
    </location>
</feature>
<evidence type="ECO:0000313" key="8">
    <source>
        <dbReference type="EMBL" id="KAF6342294.1"/>
    </source>
</evidence>
<dbReference type="SUPFAM" id="SSF48726">
    <property type="entry name" value="Immunoglobulin"/>
    <property type="match status" value="1"/>
</dbReference>
<feature type="chain" id="PRO_5029754161" evidence="6">
    <location>
        <begin position="20"/>
        <end position="325"/>
    </location>
</feature>
<organism evidence="8 9">
    <name type="scientific">Myotis myotis</name>
    <name type="common">Greater mouse-eared bat</name>
    <name type="synonym">Vespertilio myotis</name>
    <dbReference type="NCBI Taxonomy" id="51298"/>
    <lineage>
        <taxon>Eukaryota</taxon>
        <taxon>Metazoa</taxon>
        <taxon>Chordata</taxon>
        <taxon>Craniata</taxon>
        <taxon>Vertebrata</taxon>
        <taxon>Euteleostomi</taxon>
        <taxon>Mammalia</taxon>
        <taxon>Eutheria</taxon>
        <taxon>Laurasiatheria</taxon>
        <taxon>Chiroptera</taxon>
        <taxon>Yangochiroptera</taxon>
        <taxon>Vespertilionidae</taxon>
        <taxon>Myotis</taxon>
    </lineage>
</organism>
<evidence type="ECO:0000256" key="3">
    <source>
        <dbReference type="ARBA" id="ARBA00023319"/>
    </source>
</evidence>
<evidence type="ECO:0000256" key="1">
    <source>
        <dbReference type="ARBA" id="ARBA00022729"/>
    </source>
</evidence>
<evidence type="ECO:0000256" key="4">
    <source>
        <dbReference type="SAM" id="MobiDB-lite"/>
    </source>
</evidence>
<reference evidence="8 9" key="1">
    <citation type="journal article" date="2020" name="Nature">
        <title>Six reference-quality genomes reveal evolution of bat adaptations.</title>
        <authorList>
            <person name="Jebb D."/>
            <person name="Huang Z."/>
            <person name="Pippel M."/>
            <person name="Hughes G.M."/>
            <person name="Lavrichenko K."/>
            <person name="Devanna P."/>
            <person name="Winkler S."/>
            <person name="Jermiin L.S."/>
            <person name="Skirmuntt E.C."/>
            <person name="Katzourakis A."/>
            <person name="Burkitt-Gray L."/>
            <person name="Ray D.A."/>
            <person name="Sullivan K.A.M."/>
            <person name="Roscito J.G."/>
            <person name="Kirilenko B.M."/>
            <person name="Davalos L.M."/>
            <person name="Corthals A.P."/>
            <person name="Power M.L."/>
            <person name="Jones G."/>
            <person name="Ransome R.D."/>
            <person name="Dechmann D.K.N."/>
            <person name="Locatelli A.G."/>
            <person name="Puechmaille S.J."/>
            <person name="Fedrigo O."/>
            <person name="Jarvis E.D."/>
            <person name="Hiller M."/>
            <person name="Vernes S.C."/>
            <person name="Myers E.W."/>
            <person name="Teeling E.C."/>
        </authorList>
    </citation>
    <scope>NUCLEOTIDE SEQUENCE [LARGE SCALE GENOMIC DNA]</scope>
    <source>
        <strain evidence="8">MMyoMyo1</strain>
        <tissue evidence="8">Flight muscle</tissue>
    </source>
</reference>
<keyword evidence="3" id="KW-0393">Immunoglobulin domain</keyword>
<keyword evidence="1 6" id="KW-0732">Signal</keyword>
<dbReference type="Gene3D" id="2.60.40.10">
    <property type="entry name" value="Immunoglobulins"/>
    <property type="match status" value="1"/>
</dbReference>
<feature type="region of interest" description="Disordered" evidence="4">
    <location>
        <begin position="126"/>
        <end position="170"/>
    </location>
</feature>
<dbReference type="InterPro" id="IPR052314">
    <property type="entry name" value="Immune_rcpt_domain"/>
</dbReference>
<name>A0A7J7WY73_MYOMY</name>
<feature type="compositionally biased region" description="Acidic residues" evidence="4">
    <location>
        <begin position="129"/>
        <end position="139"/>
    </location>
</feature>
<dbReference type="PROSITE" id="PS50835">
    <property type="entry name" value="IG_LIKE"/>
    <property type="match status" value="1"/>
</dbReference>
<keyword evidence="5" id="KW-1133">Transmembrane helix</keyword>
<dbReference type="PANTHER" id="PTHR16423:SF3">
    <property type="entry name" value="TREM-LIKE TRANSCRIPT 2 PROTEIN"/>
    <property type="match status" value="1"/>
</dbReference>
<dbReference type="InterPro" id="IPR003599">
    <property type="entry name" value="Ig_sub"/>
</dbReference>
<keyword evidence="5" id="KW-0472">Membrane</keyword>
<dbReference type="InterPro" id="IPR036179">
    <property type="entry name" value="Ig-like_dom_sf"/>
</dbReference>
<evidence type="ECO:0000313" key="9">
    <source>
        <dbReference type="Proteomes" id="UP000527355"/>
    </source>
</evidence>
<dbReference type="CDD" id="cd05716">
    <property type="entry name" value="IgV_pIgR_like"/>
    <property type="match status" value="1"/>
</dbReference>
<dbReference type="GO" id="GO:0038023">
    <property type="term" value="F:signaling receptor activity"/>
    <property type="evidence" value="ECO:0007669"/>
    <property type="project" value="TreeGrafter"/>
</dbReference>
<feature type="compositionally biased region" description="Polar residues" evidence="4">
    <location>
        <begin position="253"/>
        <end position="262"/>
    </location>
</feature>
<evidence type="ECO:0000256" key="5">
    <source>
        <dbReference type="SAM" id="Phobius"/>
    </source>
</evidence>
<evidence type="ECO:0000256" key="6">
    <source>
        <dbReference type="SAM" id="SignalP"/>
    </source>
</evidence>
<evidence type="ECO:0000256" key="2">
    <source>
        <dbReference type="ARBA" id="ARBA00023157"/>
    </source>
</evidence>
<dbReference type="SMART" id="SM00409">
    <property type="entry name" value="IG"/>
    <property type="match status" value="1"/>
</dbReference>
<dbReference type="EMBL" id="JABWUV010000007">
    <property type="protein sequence ID" value="KAF6342294.1"/>
    <property type="molecule type" value="Genomic_DNA"/>
</dbReference>